<sequence length="102" mass="11127">MAIYGLAEYAQQDSRCVIVDAERLMRLPLLNPLSKASAVHSQNVDTATNDSTSLGESDLRLYDFVLGALAQSSPSYRPAHLVGIAFPLPFTMSPPYRISLVD</sequence>
<name>A0A4S3J423_9EURO</name>
<organism evidence="1 2">
    <name type="scientific">Aspergillus tanneri</name>
    <dbReference type="NCBI Taxonomy" id="1220188"/>
    <lineage>
        <taxon>Eukaryota</taxon>
        <taxon>Fungi</taxon>
        <taxon>Dikarya</taxon>
        <taxon>Ascomycota</taxon>
        <taxon>Pezizomycotina</taxon>
        <taxon>Eurotiomycetes</taxon>
        <taxon>Eurotiomycetidae</taxon>
        <taxon>Eurotiales</taxon>
        <taxon>Aspergillaceae</taxon>
        <taxon>Aspergillus</taxon>
        <taxon>Aspergillus subgen. Circumdati</taxon>
    </lineage>
</organism>
<accession>A0A4S3J423</accession>
<gene>
    <name evidence="1" type="ORF">EYZ11_011781</name>
</gene>
<proteinExistence type="predicted"/>
<evidence type="ECO:0000313" key="2">
    <source>
        <dbReference type="Proteomes" id="UP000308092"/>
    </source>
</evidence>
<dbReference type="VEuPathDB" id="FungiDB:EYZ11_011781"/>
<keyword evidence="2" id="KW-1185">Reference proteome</keyword>
<reference evidence="1 2" key="1">
    <citation type="submission" date="2019-03" db="EMBL/GenBank/DDBJ databases">
        <title>The genome sequence of a newly discovered highly antifungal drug resistant Aspergillus species, Aspergillus tanneri NIH 1004.</title>
        <authorList>
            <person name="Mounaud S."/>
            <person name="Singh I."/>
            <person name="Joardar V."/>
            <person name="Pakala S."/>
            <person name="Pakala S."/>
            <person name="Venepally P."/>
            <person name="Hoover J."/>
            <person name="Nierman W."/>
            <person name="Chung J."/>
            <person name="Losada L."/>
        </authorList>
    </citation>
    <scope>NUCLEOTIDE SEQUENCE [LARGE SCALE GENOMIC DNA]</scope>
    <source>
        <strain evidence="1 2">NIH1004</strain>
    </source>
</reference>
<protein>
    <submittedName>
        <fullName evidence="1">Uncharacterized protein</fullName>
    </submittedName>
</protein>
<evidence type="ECO:0000313" key="1">
    <source>
        <dbReference type="EMBL" id="THC88768.1"/>
    </source>
</evidence>
<comment type="caution">
    <text evidence="1">The sequence shown here is derived from an EMBL/GenBank/DDBJ whole genome shotgun (WGS) entry which is preliminary data.</text>
</comment>
<dbReference type="EMBL" id="SOSA01000773">
    <property type="protein sequence ID" value="THC88768.1"/>
    <property type="molecule type" value="Genomic_DNA"/>
</dbReference>
<dbReference type="AlphaFoldDB" id="A0A4S3J423"/>
<dbReference type="Proteomes" id="UP000308092">
    <property type="component" value="Unassembled WGS sequence"/>
</dbReference>